<feature type="chain" id="PRO_5040790039" evidence="1">
    <location>
        <begin position="25"/>
        <end position="68"/>
    </location>
</feature>
<evidence type="ECO:0000313" key="2">
    <source>
        <dbReference type="EMBL" id="KAJ7330634.1"/>
    </source>
</evidence>
<feature type="signal peptide" evidence="1">
    <location>
        <begin position="1"/>
        <end position="24"/>
    </location>
</feature>
<dbReference type="AlphaFoldDB" id="A0A9W9YAS6"/>
<protein>
    <submittedName>
        <fullName evidence="2">Uncharacterized protein</fullName>
    </submittedName>
</protein>
<name>A0A9W9YAS6_9CNID</name>
<organism evidence="2 3">
    <name type="scientific">Desmophyllum pertusum</name>
    <dbReference type="NCBI Taxonomy" id="174260"/>
    <lineage>
        <taxon>Eukaryota</taxon>
        <taxon>Metazoa</taxon>
        <taxon>Cnidaria</taxon>
        <taxon>Anthozoa</taxon>
        <taxon>Hexacorallia</taxon>
        <taxon>Scleractinia</taxon>
        <taxon>Caryophylliina</taxon>
        <taxon>Caryophylliidae</taxon>
        <taxon>Desmophyllum</taxon>
    </lineage>
</organism>
<accession>A0A9W9YAS6</accession>
<dbReference type="EMBL" id="MU827792">
    <property type="protein sequence ID" value="KAJ7330634.1"/>
    <property type="molecule type" value="Genomic_DNA"/>
</dbReference>
<proteinExistence type="predicted"/>
<sequence length="68" mass="7601">MNKALLTVLVIVLVAGVFVEQGDAILRAGRDRIEKMERDSEMQQKREQAATLDELPYCIIPGSADKKK</sequence>
<keyword evidence="1" id="KW-0732">Signal</keyword>
<reference evidence="2" key="1">
    <citation type="submission" date="2023-01" db="EMBL/GenBank/DDBJ databases">
        <title>Genome assembly of the deep-sea coral Lophelia pertusa.</title>
        <authorList>
            <person name="Herrera S."/>
            <person name="Cordes E."/>
        </authorList>
    </citation>
    <scope>NUCLEOTIDE SEQUENCE</scope>
    <source>
        <strain evidence="2">USNM1676648</strain>
        <tissue evidence="2">Polyp</tissue>
    </source>
</reference>
<evidence type="ECO:0000313" key="3">
    <source>
        <dbReference type="Proteomes" id="UP001163046"/>
    </source>
</evidence>
<gene>
    <name evidence="2" type="ORF">OS493_022249</name>
</gene>
<evidence type="ECO:0000256" key="1">
    <source>
        <dbReference type="SAM" id="SignalP"/>
    </source>
</evidence>
<comment type="caution">
    <text evidence="2">The sequence shown here is derived from an EMBL/GenBank/DDBJ whole genome shotgun (WGS) entry which is preliminary data.</text>
</comment>
<keyword evidence="3" id="KW-1185">Reference proteome</keyword>
<dbReference type="Proteomes" id="UP001163046">
    <property type="component" value="Unassembled WGS sequence"/>
</dbReference>